<reference evidence="1 2" key="1">
    <citation type="submission" date="2013-11" db="EMBL/GenBank/DDBJ databases">
        <title>Draft genome of the bovine lungworm Dictyocaulus viviparus.</title>
        <authorList>
            <person name="Mitreva M."/>
        </authorList>
    </citation>
    <scope>NUCLEOTIDE SEQUENCE [LARGE SCALE GENOMIC DNA]</scope>
    <source>
        <strain evidence="1 2">HannoverDv2000</strain>
    </source>
</reference>
<accession>A0A0D8XB89</accession>
<sequence length="80" mass="9226">MSEKFSQHKSANGSSQCLSIFLWINTLGTRRTLRKEQLLRENTGVKTINKSVNNNNNCIGQKCLRDEFIAIQLDSRLHFE</sequence>
<gene>
    <name evidence="1" type="ORF">DICVIV_12132</name>
</gene>
<evidence type="ECO:0000313" key="2">
    <source>
        <dbReference type="Proteomes" id="UP000053766"/>
    </source>
</evidence>
<keyword evidence="2" id="KW-1185">Reference proteome</keyword>
<name>A0A0D8XB89_DICVI</name>
<evidence type="ECO:0000313" key="1">
    <source>
        <dbReference type="EMBL" id="KJH41880.1"/>
    </source>
</evidence>
<proteinExistence type="predicted"/>
<dbReference type="AlphaFoldDB" id="A0A0D8XB89"/>
<reference evidence="2" key="2">
    <citation type="journal article" date="2016" name="Sci. Rep.">
        <title>Dictyocaulus viviparus genome, variome and transcriptome elucidate lungworm biology and support future intervention.</title>
        <authorList>
            <person name="McNulty S.N."/>
            <person name="Strube C."/>
            <person name="Rosa B.A."/>
            <person name="Martin J.C."/>
            <person name="Tyagi R."/>
            <person name="Choi Y.J."/>
            <person name="Wang Q."/>
            <person name="Hallsworth Pepin K."/>
            <person name="Zhang X."/>
            <person name="Ozersky P."/>
            <person name="Wilson R.K."/>
            <person name="Sternberg P.W."/>
            <person name="Gasser R.B."/>
            <person name="Mitreva M."/>
        </authorList>
    </citation>
    <scope>NUCLEOTIDE SEQUENCE [LARGE SCALE GENOMIC DNA]</scope>
    <source>
        <strain evidence="2">HannoverDv2000</strain>
    </source>
</reference>
<dbReference type="Proteomes" id="UP000053766">
    <property type="component" value="Unassembled WGS sequence"/>
</dbReference>
<organism evidence="1 2">
    <name type="scientific">Dictyocaulus viviparus</name>
    <name type="common">Bovine lungworm</name>
    <dbReference type="NCBI Taxonomy" id="29172"/>
    <lineage>
        <taxon>Eukaryota</taxon>
        <taxon>Metazoa</taxon>
        <taxon>Ecdysozoa</taxon>
        <taxon>Nematoda</taxon>
        <taxon>Chromadorea</taxon>
        <taxon>Rhabditida</taxon>
        <taxon>Rhabditina</taxon>
        <taxon>Rhabditomorpha</taxon>
        <taxon>Strongyloidea</taxon>
        <taxon>Metastrongylidae</taxon>
        <taxon>Dictyocaulus</taxon>
    </lineage>
</organism>
<protein>
    <submittedName>
        <fullName evidence="1">Uncharacterized protein</fullName>
    </submittedName>
</protein>
<dbReference type="EMBL" id="KN716743">
    <property type="protein sequence ID" value="KJH41880.1"/>
    <property type="molecule type" value="Genomic_DNA"/>
</dbReference>